<reference evidence="2 3" key="1">
    <citation type="submission" date="2018-11" db="EMBL/GenBank/DDBJ databases">
        <authorList>
            <consortium name="Pathogen Informatics"/>
        </authorList>
    </citation>
    <scope>NUCLEOTIDE SEQUENCE [LARGE SCALE GENOMIC DNA]</scope>
</reference>
<dbReference type="EMBL" id="UYRV01001112">
    <property type="protein sequence ID" value="VDK46243.1"/>
    <property type="molecule type" value="Genomic_DNA"/>
</dbReference>
<dbReference type="AlphaFoldDB" id="A0A3P6QU21"/>
<protein>
    <recommendedName>
        <fullName evidence="1">ELP1 alpha-solenoid domain-containing protein</fullName>
    </recommendedName>
</protein>
<dbReference type="InterPro" id="IPR006849">
    <property type="entry name" value="Elp1"/>
</dbReference>
<feature type="domain" description="ELP1 alpha-solenoid" evidence="1">
    <location>
        <begin position="215"/>
        <end position="345"/>
    </location>
</feature>
<dbReference type="GO" id="GO:0000049">
    <property type="term" value="F:tRNA binding"/>
    <property type="evidence" value="ECO:0007669"/>
    <property type="project" value="TreeGrafter"/>
</dbReference>
<dbReference type="PANTHER" id="PTHR12747:SF0">
    <property type="entry name" value="ELONGATOR COMPLEX PROTEIN 1"/>
    <property type="match status" value="1"/>
</dbReference>
<dbReference type="UniPathway" id="UPA00988"/>
<keyword evidence="3" id="KW-1185">Reference proteome</keyword>
<dbReference type="OrthoDB" id="5818333at2759"/>
<dbReference type="InterPro" id="IPR056167">
    <property type="entry name" value="A-sol_ELP1"/>
</dbReference>
<dbReference type="GO" id="GO:0002926">
    <property type="term" value="P:tRNA wobble base 5-methoxycarbonylmethyl-2-thiouridinylation"/>
    <property type="evidence" value="ECO:0007669"/>
    <property type="project" value="TreeGrafter"/>
</dbReference>
<sequence length="352" mass="39737">MYLSCIIPFADARDASGDNLTLTSAIELKNDEQWRFFSFLTWHGDGLVAIAHAENDAIIKIDTQSGEIKIFHQCARKAVWLGLDPTSKLVMANEDGKFEQIGEDGQLHFLYTISAADSYDVKFAQEHMLVRTPNFELYIDGKAIPDSVSSYLISGEICLYITLHHKLHMISLTDKQQVTKERAVELGSSLIACSTSGTSLTMQMPRGNLETIHPRPFVVREIKKLIDDLKYVAALREMKKHRIDMNLLVDYKPQIFLSHVSDLIQASKDPDLINLLIAALNNSCSEWCNGNGTLSDKVNRITDLLAKEVLSLPSERRIHMLVVALTAMLKSVPQRVQEALRLIKQETSERRW</sequence>
<evidence type="ECO:0000313" key="2">
    <source>
        <dbReference type="EMBL" id="VDK46243.1"/>
    </source>
</evidence>
<gene>
    <name evidence="2" type="ORF">CGOC_LOCUS724</name>
</gene>
<dbReference type="PANTHER" id="PTHR12747">
    <property type="entry name" value="ELONGATOR COMPLEX PROTEIN 1"/>
    <property type="match status" value="1"/>
</dbReference>
<dbReference type="GO" id="GO:0033588">
    <property type="term" value="C:elongator holoenzyme complex"/>
    <property type="evidence" value="ECO:0007669"/>
    <property type="project" value="InterPro"/>
</dbReference>
<proteinExistence type="predicted"/>
<evidence type="ECO:0000259" key="1">
    <source>
        <dbReference type="Pfam" id="PF23925"/>
    </source>
</evidence>
<dbReference type="Proteomes" id="UP000271889">
    <property type="component" value="Unassembled WGS sequence"/>
</dbReference>
<organism evidence="2 3">
    <name type="scientific">Cylicostephanus goldi</name>
    <name type="common">Nematode worm</name>
    <dbReference type="NCBI Taxonomy" id="71465"/>
    <lineage>
        <taxon>Eukaryota</taxon>
        <taxon>Metazoa</taxon>
        <taxon>Ecdysozoa</taxon>
        <taxon>Nematoda</taxon>
        <taxon>Chromadorea</taxon>
        <taxon>Rhabditida</taxon>
        <taxon>Rhabditina</taxon>
        <taxon>Rhabditomorpha</taxon>
        <taxon>Strongyloidea</taxon>
        <taxon>Strongylidae</taxon>
        <taxon>Cylicostephanus</taxon>
    </lineage>
</organism>
<name>A0A3P6QU21_CYLGO</name>
<dbReference type="GO" id="GO:0005829">
    <property type="term" value="C:cytosol"/>
    <property type="evidence" value="ECO:0007669"/>
    <property type="project" value="TreeGrafter"/>
</dbReference>
<evidence type="ECO:0000313" key="3">
    <source>
        <dbReference type="Proteomes" id="UP000271889"/>
    </source>
</evidence>
<dbReference type="Pfam" id="PF23925">
    <property type="entry name" value="A-sol_ELP1"/>
    <property type="match status" value="1"/>
</dbReference>
<accession>A0A3P6QU21</accession>